<feature type="compositionally biased region" description="Basic and acidic residues" evidence="1">
    <location>
        <begin position="20"/>
        <end position="32"/>
    </location>
</feature>
<dbReference type="GO" id="GO:0005840">
    <property type="term" value="C:ribosome"/>
    <property type="evidence" value="ECO:0007669"/>
    <property type="project" value="UniProtKB-KW"/>
</dbReference>
<feature type="non-terminal residue" evidence="2">
    <location>
        <position position="90"/>
    </location>
</feature>
<evidence type="ECO:0000256" key="1">
    <source>
        <dbReference type="SAM" id="MobiDB-lite"/>
    </source>
</evidence>
<keyword evidence="2" id="KW-0687">Ribonucleoprotein</keyword>
<dbReference type="AlphaFoldDB" id="A0A6J4HNS4"/>
<keyword evidence="2" id="KW-0689">Ribosomal protein</keyword>
<feature type="region of interest" description="Disordered" evidence="1">
    <location>
        <begin position="1"/>
        <end position="90"/>
    </location>
</feature>
<sequence length="90" mass="10567">GAQEGGRFLPERPRLRRQAARREEVRRREGAGRQHPRHPARHQNAAWSQRWRGPHPFAPRPRGRAREVRAQGRRPRAGQCRAGDFGRRRV</sequence>
<evidence type="ECO:0000313" key="2">
    <source>
        <dbReference type="EMBL" id="CAA9226778.1"/>
    </source>
</evidence>
<protein>
    <submittedName>
        <fullName evidence="2">LSU ribosomal protein L27p</fullName>
    </submittedName>
</protein>
<name>A0A6J4HNS4_9PROT</name>
<gene>
    <name evidence="2" type="ORF">AVDCRST_MAG08-830</name>
</gene>
<dbReference type="EMBL" id="CADCTG010000099">
    <property type="protein sequence ID" value="CAA9226778.1"/>
    <property type="molecule type" value="Genomic_DNA"/>
</dbReference>
<feature type="non-terminal residue" evidence="2">
    <location>
        <position position="1"/>
    </location>
</feature>
<organism evidence="2">
    <name type="scientific">uncultured Acetobacteraceae bacterium</name>
    <dbReference type="NCBI Taxonomy" id="169975"/>
    <lineage>
        <taxon>Bacteria</taxon>
        <taxon>Pseudomonadati</taxon>
        <taxon>Pseudomonadota</taxon>
        <taxon>Alphaproteobacteria</taxon>
        <taxon>Acetobacterales</taxon>
        <taxon>Acetobacteraceae</taxon>
        <taxon>environmental samples</taxon>
    </lineage>
</organism>
<proteinExistence type="predicted"/>
<reference evidence="2" key="1">
    <citation type="submission" date="2020-02" db="EMBL/GenBank/DDBJ databases">
        <authorList>
            <person name="Meier V. D."/>
        </authorList>
    </citation>
    <scope>NUCLEOTIDE SEQUENCE</scope>
    <source>
        <strain evidence="2">AVDCRST_MAG08</strain>
    </source>
</reference>
<accession>A0A6J4HNS4</accession>